<evidence type="ECO:0000313" key="1">
    <source>
        <dbReference type="EMBL" id="CAI2363350.1"/>
    </source>
</evidence>
<gene>
    <name evidence="1" type="ORF">ECRASSUSDP1_LOCUS4683</name>
</gene>
<accession>A0AAD1U8J7</accession>
<reference evidence="1" key="1">
    <citation type="submission" date="2023-07" db="EMBL/GenBank/DDBJ databases">
        <authorList>
            <consortium name="AG Swart"/>
            <person name="Singh M."/>
            <person name="Singh A."/>
            <person name="Seah K."/>
            <person name="Emmerich C."/>
        </authorList>
    </citation>
    <scope>NUCLEOTIDE SEQUENCE</scope>
    <source>
        <strain evidence="1">DP1</strain>
    </source>
</reference>
<dbReference type="AlphaFoldDB" id="A0AAD1U8J7"/>
<evidence type="ECO:0000313" key="2">
    <source>
        <dbReference type="Proteomes" id="UP001295684"/>
    </source>
</evidence>
<comment type="caution">
    <text evidence="1">The sequence shown here is derived from an EMBL/GenBank/DDBJ whole genome shotgun (WGS) entry which is preliminary data.</text>
</comment>
<organism evidence="1 2">
    <name type="scientific">Euplotes crassus</name>
    <dbReference type="NCBI Taxonomy" id="5936"/>
    <lineage>
        <taxon>Eukaryota</taxon>
        <taxon>Sar</taxon>
        <taxon>Alveolata</taxon>
        <taxon>Ciliophora</taxon>
        <taxon>Intramacronucleata</taxon>
        <taxon>Spirotrichea</taxon>
        <taxon>Hypotrichia</taxon>
        <taxon>Euplotida</taxon>
        <taxon>Euplotidae</taxon>
        <taxon>Moneuplotes</taxon>
    </lineage>
</organism>
<proteinExistence type="predicted"/>
<name>A0AAD1U8J7_EUPCR</name>
<dbReference type="Proteomes" id="UP001295684">
    <property type="component" value="Unassembled WGS sequence"/>
</dbReference>
<dbReference type="EMBL" id="CAMPGE010004501">
    <property type="protein sequence ID" value="CAI2363350.1"/>
    <property type="molecule type" value="Genomic_DNA"/>
</dbReference>
<sequence length="271" mass="31482">MISSTSDLDYFFGNDALDQDMPNSNPPKYFEEQNSDELRPGLNLLQSTDTTLKMLDQTFVPQFVKPYSAECVSNSEKNASEVNLLEINSFEVPCNEDLTLFKDDVKMEGSSQIVLSCSDGSKPSSPKENGIREDSLYKSSIRQMRKFYRDLFKDNNRNIVRRRYKNCKTRQIYEKLHSTLEKEVLEGSLTPDLVYFTMGIIDIRKTSHLPCSQACKLEISLFLELTRRFSKKRLRNALRSENLRTLCWTFVKSRDNCETSILHRELEVFDD</sequence>
<protein>
    <submittedName>
        <fullName evidence="1">Uncharacterized protein</fullName>
    </submittedName>
</protein>
<keyword evidence="2" id="KW-1185">Reference proteome</keyword>